<protein>
    <recommendedName>
        <fullName evidence="4">Lipoprotein</fullName>
    </recommendedName>
</protein>
<evidence type="ECO:0008006" key="4">
    <source>
        <dbReference type="Google" id="ProtNLM"/>
    </source>
</evidence>
<reference evidence="2 3" key="1">
    <citation type="journal article" date="2015" name="Stand. Genomic Sci.">
        <title>Genomic Encyclopedia of Bacterial and Archaeal Type Strains, Phase III: the genomes of soil and plant-associated and newly described type strains.</title>
        <authorList>
            <person name="Whitman W.B."/>
            <person name="Woyke T."/>
            <person name="Klenk H.P."/>
            <person name="Zhou Y."/>
            <person name="Lilburn T.G."/>
            <person name="Beck B.J."/>
            <person name="De Vos P."/>
            <person name="Vandamme P."/>
            <person name="Eisen J.A."/>
            <person name="Garrity G."/>
            <person name="Hugenholtz P."/>
            <person name="Kyrpides N.C."/>
        </authorList>
    </citation>
    <scope>NUCLEOTIDE SEQUENCE [LARGE SCALE GENOMIC DNA]</scope>
    <source>
        <strain evidence="2 3">CV53</strain>
    </source>
</reference>
<accession>A0A4R2BJM6</accession>
<gene>
    <name evidence="2" type="ORF">EV146_102347</name>
</gene>
<comment type="caution">
    <text evidence="2">The sequence shown here is derived from an EMBL/GenBank/DDBJ whole genome shotgun (WGS) entry which is preliminary data.</text>
</comment>
<dbReference type="RefSeq" id="WP_132002209.1">
    <property type="nucleotide sequence ID" value="NZ_JABUHM010000001.1"/>
</dbReference>
<feature type="compositionally biased region" description="Acidic residues" evidence="1">
    <location>
        <begin position="57"/>
        <end position="71"/>
    </location>
</feature>
<evidence type="ECO:0000313" key="2">
    <source>
        <dbReference type="EMBL" id="TCN27397.1"/>
    </source>
</evidence>
<dbReference type="PROSITE" id="PS51257">
    <property type="entry name" value="PROKAR_LIPOPROTEIN"/>
    <property type="match status" value="1"/>
</dbReference>
<dbReference type="AlphaFoldDB" id="A0A4R2BJM6"/>
<dbReference type="Proteomes" id="UP000295689">
    <property type="component" value="Unassembled WGS sequence"/>
</dbReference>
<organism evidence="2 3">
    <name type="scientific">Mesobacillus foraminis</name>
    <dbReference type="NCBI Taxonomy" id="279826"/>
    <lineage>
        <taxon>Bacteria</taxon>
        <taxon>Bacillati</taxon>
        <taxon>Bacillota</taxon>
        <taxon>Bacilli</taxon>
        <taxon>Bacillales</taxon>
        <taxon>Bacillaceae</taxon>
        <taxon>Mesobacillus</taxon>
    </lineage>
</organism>
<name>A0A4R2BJM6_9BACI</name>
<sequence>MKKLTKTLYFNVALLMLSGCTYNTNEESITASSENRSVSESTEEDATKTSESMSISEVEETDTDDAGDTSSEDSVNSGLEDGPPGEHSDSDTGDPEEVETRSQYSNEQIEYARVWLQLGANQFIDRLHVEHIPAGTPLNPNDDTSVSYPEAVIQLAGSRLVDGSVTYSSNGDGTINVYNVPLRWDGQYPAGKKFYTDIIKNTQLVSIEQGDDEKIIELIKLLKVNVQ</sequence>
<feature type="region of interest" description="Disordered" evidence="1">
    <location>
        <begin position="27"/>
        <end position="103"/>
    </location>
</feature>
<dbReference type="EMBL" id="SLVV01000002">
    <property type="protein sequence ID" value="TCN27397.1"/>
    <property type="molecule type" value="Genomic_DNA"/>
</dbReference>
<feature type="compositionally biased region" description="Polar residues" evidence="1">
    <location>
        <begin position="27"/>
        <end position="40"/>
    </location>
</feature>
<evidence type="ECO:0000256" key="1">
    <source>
        <dbReference type="SAM" id="MobiDB-lite"/>
    </source>
</evidence>
<keyword evidence="3" id="KW-1185">Reference proteome</keyword>
<evidence type="ECO:0000313" key="3">
    <source>
        <dbReference type="Proteomes" id="UP000295689"/>
    </source>
</evidence>
<proteinExistence type="predicted"/>